<dbReference type="InterPro" id="IPR052050">
    <property type="entry name" value="SecEffector_AnkRepeat"/>
</dbReference>
<dbReference type="InterPro" id="IPR036770">
    <property type="entry name" value="Ankyrin_rpt-contain_sf"/>
</dbReference>
<dbReference type="PANTHER" id="PTHR46586:SF3">
    <property type="entry name" value="ANKYRIN REPEAT-CONTAINING PROTEIN"/>
    <property type="match status" value="1"/>
</dbReference>
<evidence type="ECO:0008006" key="3">
    <source>
        <dbReference type="Google" id="ProtNLM"/>
    </source>
</evidence>
<evidence type="ECO:0000313" key="1">
    <source>
        <dbReference type="EMBL" id="EFA83476.1"/>
    </source>
</evidence>
<reference evidence="1 2" key="1">
    <citation type="journal article" date="2011" name="Genome Res.">
        <title>Phylogeny-wide analysis of social amoeba genomes highlights ancient origins for complex intercellular communication.</title>
        <authorList>
            <person name="Heidel A.J."/>
            <person name="Lawal H.M."/>
            <person name="Felder M."/>
            <person name="Schilde C."/>
            <person name="Helps N.R."/>
            <person name="Tunggal B."/>
            <person name="Rivero F."/>
            <person name="John U."/>
            <person name="Schleicher M."/>
            <person name="Eichinger L."/>
            <person name="Platzer M."/>
            <person name="Noegel A.A."/>
            <person name="Schaap P."/>
            <person name="Gloeckner G."/>
        </authorList>
    </citation>
    <scope>NUCLEOTIDE SEQUENCE [LARGE SCALE GENOMIC DNA]</scope>
    <source>
        <strain evidence="2">ATCC 26659 / Pp 5 / PN500</strain>
    </source>
</reference>
<dbReference type="RefSeq" id="XP_020435593.1">
    <property type="nucleotide sequence ID" value="XM_020574551.1"/>
</dbReference>
<dbReference type="SUPFAM" id="SSF48403">
    <property type="entry name" value="Ankyrin repeat"/>
    <property type="match status" value="1"/>
</dbReference>
<accession>D3B5B1</accession>
<dbReference type="PANTHER" id="PTHR46586">
    <property type="entry name" value="ANKYRIN REPEAT-CONTAINING PROTEIN"/>
    <property type="match status" value="1"/>
</dbReference>
<dbReference type="InterPro" id="IPR002110">
    <property type="entry name" value="Ankyrin_rpt"/>
</dbReference>
<dbReference type="InParanoid" id="D3B5B1"/>
<dbReference type="GeneID" id="31359111"/>
<sequence>MNKDILLKVLNNKVLGQIIFNNIPSINRLKSENGYTWNQVITNSRLMGLFGYIDCLDSHLKSLQSEELRMDVAAAVFGASKSGRLDVIEHLFDKYNTLAYVSKEIVRVAIENNQMGVIKYFERYSNSNPIDYDEAFSLSPLSGNLELVKYFSGKIKPDSTELGSQQSNTPSVVYDSAAHRGSVEIIEWLALNRPGYREGNQMYLIAVQQNKIEVLDYLKKEGIEDCEGYLFNIAVLGGSKEALIWLYDNCSDDMIPSNIFDTAIDNCQLEIMDWLYHEKGASIDYRILQSDTTNNIDVIKWLHYNQIPSFNTQTLDLAAMHGNLEVVTFLHENRTEGCTKVAINHAVSYGHMDVVEFLLDNRTEGYSESIIDYYIKKGDPDSIKPILERRTKGVSEKSMKQLVKDGNLVFLKWIHENNKTENWNHGLLDLAARSNQLDVLKWLHENKTERCSVQTMNAAAGLGYLSIIEFLHFNRTEGCTTDALDNAASNRHLDVVKFLHFNRSEGCTTRAVDSASKKRYLDVVKWLLENRTEGYTANAMKSRCKYVINCLKKHSNKAI</sequence>
<dbReference type="EMBL" id="ADBJ01000015">
    <property type="protein sequence ID" value="EFA83476.1"/>
    <property type="molecule type" value="Genomic_DNA"/>
</dbReference>
<dbReference type="Proteomes" id="UP000001396">
    <property type="component" value="Unassembled WGS sequence"/>
</dbReference>
<name>D3B5B1_HETP5</name>
<dbReference type="Gene3D" id="1.25.40.20">
    <property type="entry name" value="Ankyrin repeat-containing domain"/>
    <property type="match status" value="2"/>
</dbReference>
<evidence type="ECO:0000313" key="2">
    <source>
        <dbReference type="Proteomes" id="UP000001396"/>
    </source>
</evidence>
<dbReference type="AlphaFoldDB" id="D3B5B1"/>
<proteinExistence type="predicted"/>
<comment type="caution">
    <text evidence="1">The sequence shown here is derived from an EMBL/GenBank/DDBJ whole genome shotgun (WGS) entry which is preliminary data.</text>
</comment>
<gene>
    <name evidence="1" type="ORF">PPL_03624</name>
</gene>
<dbReference type="Pfam" id="PF13637">
    <property type="entry name" value="Ank_4"/>
    <property type="match status" value="2"/>
</dbReference>
<keyword evidence="2" id="KW-1185">Reference proteome</keyword>
<protein>
    <recommendedName>
        <fullName evidence="3">Ankyrin repeat protein</fullName>
    </recommendedName>
</protein>
<organism evidence="1 2">
    <name type="scientific">Heterostelium pallidum (strain ATCC 26659 / Pp 5 / PN500)</name>
    <name type="common">Cellular slime mold</name>
    <name type="synonym">Polysphondylium pallidum</name>
    <dbReference type="NCBI Taxonomy" id="670386"/>
    <lineage>
        <taxon>Eukaryota</taxon>
        <taxon>Amoebozoa</taxon>
        <taxon>Evosea</taxon>
        <taxon>Eumycetozoa</taxon>
        <taxon>Dictyostelia</taxon>
        <taxon>Acytosteliales</taxon>
        <taxon>Acytosteliaceae</taxon>
        <taxon>Heterostelium</taxon>
    </lineage>
</organism>
<dbReference type="OMA" id="FENCEME"/>